<dbReference type="Proteomes" id="UP000192903">
    <property type="component" value="Unassembled WGS sequence"/>
</dbReference>
<organism evidence="3 4">
    <name type="scientific">Xaviernesmea oryzae</name>
    <dbReference type="NCBI Taxonomy" id="464029"/>
    <lineage>
        <taxon>Bacteria</taxon>
        <taxon>Pseudomonadati</taxon>
        <taxon>Pseudomonadota</taxon>
        <taxon>Alphaproteobacteria</taxon>
        <taxon>Hyphomicrobiales</taxon>
        <taxon>Rhizobiaceae</taxon>
        <taxon>Rhizobium/Agrobacterium group</taxon>
        <taxon>Xaviernesmea</taxon>
    </lineage>
</organism>
<dbReference type="NCBIfam" id="NF040974">
    <property type="entry name" value="RepABC_RepC"/>
    <property type="match status" value="1"/>
</dbReference>
<feature type="domain" description="Plasmid replication protein C C-terminal" evidence="2">
    <location>
        <begin position="317"/>
        <end position="417"/>
    </location>
</feature>
<evidence type="ECO:0000259" key="1">
    <source>
        <dbReference type="Pfam" id="PF03428"/>
    </source>
</evidence>
<dbReference type="Pfam" id="PF11800">
    <property type="entry name" value="RP-C_C"/>
    <property type="match status" value="1"/>
</dbReference>
<keyword evidence="4" id="KW-1185">Reference proteome</keyword>
<feature type="domain" description="Plasmid replication protein C N-terminal" evidence="1">
    <location>
        <begin position="13"/>
        <end position="186"/>
    </location>
</feature>
<dbReference type="InterPro" id="IPR036390">
    <property type="entry name" value="WH_DNA-bd_sf"/>
</dbReference>
<dbReference type="AlphaFoldDB" id="A0A1X7FX68"/>
<dbReference type="OrthoDB" id="7488837at2"/>
<dbReference type="SUPFAM" id="SSF46785">
    <property type="entry name" value="Winged helix' DNA-binding domain"/>
    <property type="match status" value="1"/>
</dbReference>
<evidence type="ECO:0000259" key="2">
    <source>
        <dbReference type="Pfam" id="PF11800"/>
    </source>
</evidence>
<reference evidence="4" key="1">
    <citation type="submission" date="2017-04" db="EMBL/GenBank/DDBJ databases">
        <authorList>
            <person name="Varghese N."/>
            <person name="Submissions S."/>
        </authorList>
    </citation>
    <scope>NUCLEOTIDE SEQUENCE [LARGE SCALE GENOMIC DNA]</scope>
    <source>
        <strain evidence="4">B4P</strain>
    </source>
</reference>
<dbReference type="Pfam" id="PF03428">
    <property type="entry name" value="RP-C"/>
    <property type="match status" value="1"/>
</dbReference>
<protein>
    <submittedName>
        <fullName evidence="3">Replication initiation protein RepC</fullName>
    </submittedName>
</protein>
<accession>A0A1X7FX68</accession>
<dbReference type="EMBL" id="FXAF01000008">
    <property type="protein sequence ID" value="SMF60370.1"/>
    <property type="molecule type" value="Genomic_DNA"/>
</dbReference>
<evidence type="ECO:0000313" key="3">
    <source>
        <dbReference type="EMBL" id="SMF60370.1"/>
    </source>
</evidence>
<sequence length="427" mass="46679">MDVNVGATPFGRRPMSLALLTAQVKIEQTEPKGSVDKWKLFRSLCQAKDKLGVSDRALAVLNALLSFHPKADLDASEALVVFPSNAQLSLRAHGMAEQTIRRHLAALVATGLVIRRDSPNGKRYVRRNRSGSIAEAYGFCLRPLAVRASEIEGLAREVDAERLTFLRLKEKLSLLRRDIGKLIESALEERLPGHWEEMHAAFLNALQDFPRRPTQVELEFALDKLSTIHADTLKQLNDLEKGKKPSGNAHQIERHIQNSQSESPIESEPPLEAEQLSVTTFPLGTPGENISVSGEGDGIPSCEEGKTPAKSSFKSFPLSVVLKACPTISHYSPAGRISNWRDLMSAAVVARMTLGVSSSAYREACAIMGPENTATVMACVLERGEHINSPGGYLRDLTRRSERGEFAIGPMVMALLRANGASDRQAS</sequence>
<dbReference type="InterPro" id="IPR021760">
    <property type="entry name" value="RepC_C"/>
</dbReference>
<dbReference type="InterPro" id="IPR005090">
    <property type="entry name" value="RepC_N"/>
</dbReference>
<gene>
    <name evidence="3" type="ORF">SAMN02982989_1055</name>
</gene>
<evidence type="ECO:0000313" key="4">
    <source>
        <dbReference type="Proteomes" id="UP000192903"/>
    </source>
</evidence>
<dbReference type="RefSeq" id="WP_085423929.1">
    <property type="nucleotide sequence ID" value="NZ_FXAF01000008.1"/>
</dbReference>
<dbReference type="NCBIfam" id="NF010396">
    <property type="entry name" value="PRK13824.1"/>
    <property type="match status" value="1"/>
</dbReference>
<dbReference type="STRING" id="464029.SAMN02982989_1055"/>
<proteinExistence type="predicted"/>
<name>A0A1X7FX68_9HYPH</name>
<dbReference type="InterPro" id="IPR047611">
    <property type="entry name" value="RepABC_RepC"/>
</dbReference>